<dbReference type="PROSITE" id="PS50090">
    <property type="entry name" value="MYB_LIKE"/>
    <property type="match status" value="1"/>
</dbReference>
<dbReference type="GO" id="GO:0016514">
    <property type="term" value="C:SWI/SNF complex"/>
    <property type="evidence" value="ECO:0007669"/>
    <property type="project" value="TreeGrafter"/>
</dbReference>
<dbReference type="Pfam" id="PF00249">
    <property type="entry name" value="Myb_DNA-binding"/>
    <property type="match status" value="1"/>
</dbReference>
<feature type="compositionally biased region" description="Basic and acidic residues" evidence="5">
    <location>
        <begin position="301"/>
        <end position="316"/>
    </location>
</feature>
<dbReference type="SMART" id="SM00717">
    <property type="entry name" value="SANT"/>
    <property type="match status" value="1"/>
</dbReference>
<dbReference type="InterPro" id="IPR032451">
    <property type="entry name" value="SMARCC_C"/>
</dbReference>
<dbReference type="CDD" id="cd02336">
    <property type="entry name" value="ZZ_RSC8"/>
    <property type="match status" value="1"/>
</dbReference>
<dbReference type="SUPFAM" id="SSF46689">
    <property type="entry name" value="Homeodomain-like"/>
    <property type="match status" value="2"/>
</dbReference>
<keyword evidence="10" id="KW-1185">Reference proteome</keyword>
<feature type="compositionally biased region" description="Polar residues" evidence="5">
    <location>
        <begin position="31"/>
        <end position="55"/>
    </location>
</feature>
<dbReference type="CDD" id="cd00167">
    <property type="entry name" value="SANT"/>
    <property type="match status" value="1"/>
</dbReference>
<keyword evidence="1" id="KW-0805">Transcription regulation</keyword>
<feature type="domain" description="SANT" evidence="8">
    <location>
        <begin position="413"/>
        <end position="464"/>
    </location>
</feature>
<keyword evidence="3" id="KW-0804">Transcription</keyword>
<evidence type="ECO:0000313" key="9">
    <source>
        <dbReference type="EMBL" id="PGH15392.1"/>
    </source>
</evidence>
<comment type="caution">
    <text evidence="9">The sequence shown here is derived from an EMBL/GenBank/DDBJ whole genome shotgun (WGS) entry which is preliminary data.</text>
</comment>
<evidence type="ECO:0008006" key="11">
    <source>
        <dbReference type="Google" id="ProtNLM"/>
    </source>
</evidence>
<keyword evidence="4" id="KW-0539">Nucleus</keyword>
<proteinExistence type="predicted"/>
<organism evidence="9 10">
    <name type="scientific">Polytolypa hystricis (strain UAMH7299)</name>
    <dbReference type="NCBI Taxonomy" id="1447883"/>
    <lineage>
        <taxon>Eukaryota</taxon>
        <taxon>Fungi</taxon>
        <taxon>Dikarya</taxon>
        <taxon>Ascomycota</taxon>
        <taxon>Pezizomycotina</taxon>
        <taxon>Eurotiomycetes</taxon>
        <taxon>Eurotiomycetidae</taxon>
        <taxon>Onygenales</taxon>
        <taxon>Onygenales incertae sedis</taxon>
        <taxon>Polytolypa</taxon>
    </lineage>
</organism>
<feature type="domain" description="Myb-like" evidence="6">
    <location>
        <begin position="410"/>
        <end position="460"/>
    </location>
</feature>
<evidence type="ECO:0000256" key="5">
    <source>
        <dbReference type="SAM" id="MobiDB-lite"/>
    </source>
</evidence>
<dbReference type="GO" id="GO:0042393">
    <property type="term" value="F:histone binding"/>
    <property type="evidence" value="ECO:0007669"/>
    <property type="project" value="TreeGrafter"/>
</dbReference>
<feature type="region of interest" description="Disordered" evidence="5">
    <location>
        <begin position="1"/>
        <end position="96"/>
    </location>
</feature>
<dbReference type="PROSITE" id="PS50934">
    <property type="entry name" value="SWIRM"/>
    <property type="match status" value="1"/>
</dbReference>
<dbReference type="GO" id="GO:0006338">
    <property type="term" value="P:chromatin remodeling"/>
    <property type="evidence" value="ECO:0007669"/>
    <property type="project" value="UniProtKB-ARBA"/>
</dbReference>
<dbReference type="Pfam" id="PF16495">
    <property type="entry name" value="SWIRM-assoc_1"/>
    <property type="match status" value="1"/>
</dbReference>
<feature type="region of interest" description="Disordered" evidence="5">
    <location>
        <begin position="519"/>
        <end position="550"/>
    </location>
</feature>
<sequence length="713" mass="77604">MADSTGAGTQSAADGQAAGAGQNGLTANEAHATTQSPNNASESRPLSPSKTSQDGPVSDNPLDAPSSPKAQNEDAEPVDEEMGGTEETPRKENGVADEVMDGTAVQDQTGDAVDEQSTQTKASVQASAREHLITQTHSIILPSYSSWFDMHNINDIEKKSLPEFFNNRNRSKTPAVYKDYRDFMVNTYRLNPIEYLTVTACRRNLAGDVCAIMRVHGFLEHWGLINYQVDPQTRPSNIGAPFTGHFRVTADTPRGLQPFQPAPGAIVTPGKPHPSTTKAASATPLPKADLNLEIRRNIYDDKGRDITPAEDKEKQTNGEGAATNGTIGEASTKVMEVAARETKKVFHCFSCGIDCTRTRFHYAKSAPVSAAPNTPDAKYDLCPSCFLQARLPSSHHATDFVKLEDTSYTQIPDRAAPWSNSELLLLLEGLEQFDDNWRQIARHVGSRTEEECIMKFLKLEIEDKYVEEAPANAPSLVRGGRDPISQLENPVLGVATYLAQLADPAVAAAAAGRSVEEMRRELQKQIEKGSTASAGDAQDKGKEKDKDLQVMKAEDSMEIDTAERAVEKRSPQEAISNIVMASGAARAAALCSHEEREMTRLVSAAVNVTLQKFDLKLHQFTELEQVLEAERRDLELGRQQLFLDRLALKKRIKEVEDAFKSVSLDGNPEAAASVEAQTIGLGDRFGFQNPGADPKTGTQPLSAEGGDVKTFEL</sequence>
<dbReference type="GO" id="GO:0003677">
    <property type="term" value="F:DNA binding"/>
    <property type="evidence" value="ECO:0007669"/>
    <property type="project" value="UniProtKB-KW"/>
</dbReference>
<dbReference type="PANTHER" id="PTHR12802">
    <property type="entry name" value="SWI/SNF COMPLEX-RELATED"/>
    <property type="match status" value="1"/>
</dbReference>
<dbReference type="Proteomes" id="UP000224634">
    <property type="component" value="Unassembled WGS sequence"/>
</dbReference>
<dbReference type="PANTHER" id="PTHR12802:SF41">
    <property type="entry name" value="BRAHMA ASSOCIATED PROTEIN 155 KDA"/>
    <property type="match status" value="1"/>
</dbReference>
<dbReference type="EMBL" id="PDNA01000083">
    <property type="protein sequence ID" value="PGH15392.1"/>
    <property type="molecule type" value="Genomic_DNA"/>
</dbReference>
<dbReference type="OrthoDB" id="118550at2759"/>
<evidence type="ECO:0000256" key="1">
    <source>
        <dbReference type="ARBA" id="ARBA00023015"/>
    </source>
</evidence>
<dbReference type="InterPro" id="IPR007526">
    <property type="entry name" value="SWIRM"/>
</dbReference>
<name>A0A2B7Y3H7_POLH7</name>
<feature type="region of interest" description="Disordered" evidence="5">
    <location>
        <begin position="687"/>
        <end position="713"/>
    </location>
</feature>
<dbReference type="AlphaFoldDB" id="A0A2B7Y3H7"/>
<dbReference type="GO" id="GO:0045893">
    <property type="term" value="P:positive regulation of DNA-templated transcription"/>
    <property type="evidence" value="ECO:0007669"/>
    <property type="project" value="TreeGrafter"/>
</dbReference>
<feature type="domain" description="SWIRM" evidence="7">
    <location>
        <begin position="139"/>
        <end position="236"/>
    </location>
</feature>
<gene>
    <name evidence="9" type="ORF">AJ80_05576</name>
</gene>
<dbReference type="Pfam" id="PF04433">
    <property type="entry name" value="SWIRM"/>
    <property type="match status" value="1"/>
</dbReference>
<dbReference type="STRING" id="1447883.A0A2B7Y3H7"/>
<feature type="compositionally biased region" description="Acidic residues" evidence="5">
    <location>
        <begin position="73"/>
        <end position="84"/>
    </location>
</feature>
<dbReference type="InterPro" id="IPR041984">
    <property type="entry name" value="Rsc8/Ssr1/Ssr2_ZZ"/>
</dbReference>
<dbReference type="InterPro" id="IPR017884">
    <property type="entry name" value="SANT_dom"/>
</dbReference>
<dbReference type="InterPro" id="IPR009057">
    <property type="entry name" value="Homeodomain-like_sf"/>
</dbReference>
<accession>A0A2B7Y3H7</accession>
<feature type="region of interest" description="Disordered" evidence="5">
    <location>
        <begin position="301"/>
        <end position="325"/>
    </location>
</feature>
<dbReference type="InterPro" id="IPR001005">
    <property type="entry name" value="SANT/Myb"/>
</dbReference>
<evidence type="ECO:0000313" key="10">
    <source>
        <dbReference type="Proteomes" id="UP000224634"/>
    </source>
</evidence>
<feature type="compositionally biased region" description="Basic and acidic residues" evidence="5">
    <location>
        <begin position="537"/>
        <end position="550"/>
    </location>
</feature>
<evidence type="ECO:0000256" key="2">
    <source>
        <dbReference type="ARBA" id="ARBA00023125"/>
    </source>
</evidence>
<evidence type="ECO:0000256" key="4">
    <source>
        <dbReference type="ARBA" id="ARBA00023242"/>
    </source>
</evidence>
<evidence type="ECO:0000259" key="8">
    <source>
        <dbReference type="PROSITE" id="PS51293"/>
    </source>
</evidence>
<dbReference type="InterPro" id="IPR036388">
    <property type="entry name" value="WH-like_DNA-bd_sf"/>
</dbReference>
<evidence type="ECO:0000256" key="3">
    <source>
        <dbReference type="ARBA" id="ARBA00023163"/>
    </source>
</evidence>
<evidence type="ECO:0000259" key="7">
    <source>
        <dbReference type="PROSITE" id="PS50934"/>
    </source>
</evidence>
<keyword evidence="2" id="KW-0238">DNA-binding</keyword>
<dbReference type="Gene3D" id="1.10.10.10">
    <property type="entry name" value="Winged helix-like DNA-binding domain superfamily/Winged helix DNA-binding domain"/>
    <property type="match status" value="1"/>
</dbReference>
<protein>
    <recommendedName>
        <fullName evidence="11">Transcriptional adapter 2-alpha</fullName>
    </recommendedName>
</protein>
<feature type="compositionally biased region" description="Low complexity" evidence="5">
    <location>
        <begin position="1"/>
        <end position="27"/>
    </location>
</feature>
<dbReference type="PROSITE" id="PS51293">
    <property type="entry name" value="SANT"/>
    <property type="match status" value="1"/>
</dbReference>
<dbReference type="Gene3D" id="1.10.10.60">
    <property type="entry name" value="Homeodomain-like"/>
    <property type="match status" value="1"/>
</dbReference>
<dbReference type="FunFam" id="1.10.10.10:FF:000020">
    <property type="entry name" value="SWI/SNF complex subunit SMARCC2 isoform c"/>
    <property type="match status" value="1"/>
</dbReference>
<evidence type="ECO:0000259" key="6">
    <source>
        <dbReference type="PROSITE" id="PS50090"/>
    </source>
</evidence>
<reference evidence="9 10" key="1">
    <citation type="submission" date="2017-10" db="EMBL/GenBank/DDBJ databases">
        <title>Comparative genomics in systemic dimorphic fungi from Ajellomycetaceae.</title>
        <authorList>
            <person name="Munoz J.F."/>
            <person name="Mcewen J.G."/>
            <person name="Clay O.K."/>
            <person name="Cuomo C.A."/>
        </authorList>
    </citation>
    <scope>NUCLEOTIDE SEQUENCE [LARGE SCALE GENOMIC DNA]</scope>
    <source>
        <strain evidence="9 10">UAMH7299</strain>
    </source>
</reference>
<dbReference type="FunFam" id="1.10.10.60:FF:000014">
    <property type="entry name" value="SWI/SNF complex subunit SMARCC2 isoform C"/>
    <property type="match status" value="1"/>
</dbReference>